<proteinExistence type="predicted"/>
<sequence length="85" mass="9662">MSYVAINPVYLSISYCFCRHFMETLTNHQLNVVNLAENNQNITNIIPDVVSQVLCNLIQLNHESIIYLLTNDLDSIQHCVKPSIG</sequence>
<organism evidence="1">
    <name type="scientific">Xenorhabdus bovienii str. oregonense</name>
    <dbReference type="NCBI Taxonomy" id="1398202"/>
    <lineage>
        <taxon>Bacteria</taxon>
        <taxon>Pseudomonadati</taxon>
        <taxon>Pseudomonadota</taxon>
        <taxon>Gammaproteobacteria</taxon>
        <taxon>Enterobacterales</taxon>
        <taxon>Morganellaceae</taxon>
        <taxon>Xenorhabdus</taxon>
    </lineage>
</organism>
<gene>
    <name evidence="1" type="ORF">XBO1_1300175</name>
</gene>
<evidence type="ECO:0000313" key="1">
    <source>
        <dbReference type="EMBL" id="CDH04601.1"/>
    </source>
</evidence>
<dbReference type="Proteomes" id="UP000028483">
    <property type="component" value="Unassembled WGS sequence"/>
</dbReference>
<dbReference type="EMBL" id="CBSX010000036">
    <property type="protein sequence ID" value="CDH04601.1"/>
    <property type="molecule type" value="Genomic_DNA"/>
</dbReference>
<accession>A0A077P3Z5</accession>
<comment type="caution">
    <text evidence="1">The sequence shown here is derived from an EMBL/GenBank/DDBJ whole genome shotgun (WGS) entry which is preliminary data.</text>
</comment>
<reference evidence="1" key="1">
    <citation type="submission" date="2013-07" db="EMBL/GenBank/DDBJ databases">
        <title>Sub-species coevolution in mutualistic symbiosis.</title>
        <authorList>
            <person name="Murfin K."/>
            <person name="Klassen J."/>
            <person name="Lee M."/>
            <person name="Forst S."/>
            <person name="Stock P."/>
            <person name="Goodrich-Blair H."/>
        </authorList>
    </citation>
    <scope>NUCLEOTIDE SEQUENCE [LARGE SCALE GENOMIC DNA]</scope>
    <source>
        <strain evidence="1">Oregonense</strain>
    </source>
</reference>
<dbReference type="HOGENOM" id="CLU_192359_0_0_6"/>
<dbReference type="AlphaFoldDB" id="A0A077P3Z5"/>
<name>A0A077P3Z5_XENBV</name>
<protein>
    <submittedName>
        <fullName evidence="1">Uncharacterized protein</fullName>
    </submittedName>
</protein>